<accession>A0AAU6U733</accession>
<protein>
    <recommendedName>
        <fullName evidence="2">Deacetylase sirtuin-type domain-containing protein</fullName>
    </recommendedName>
</protein>
<evidence type="ECO:0008006" key="2">
    <source>
        <dbReference type="Google" id="ProtNLM"/>
    </source>
</evidence>
<dbReference type="SUPFAM" id="SSF52467">
    <property type="entry name" value="DHS-like NAD/FAD-binding domain"/>
    <property type="match status" value="1"/>
</dbReference>
<proteinExistence type="predicted"/>
<sequence>MEVSAEEEINQIIVGKPHVVILGAGASYAAFPGGDKHGRKLPLMNNLIETLGLQDLIARTGLRFASSNFEDIYASIHKESSLIDIREELEAEVYRYFGEMELPDHPTIYDHLVLSLRNKDFIATFNWDPFLVQAIRRNGRRFKLPRVLFLHGNVEVAYCADGHMMGNNGAACSHCGSLLTPTKLLYPVSEKNYHVDEFISRQWATVADVLKHAFMVTIFGYGAPTSDASAIELLKTAWGDINDRSLEEFEIIDVRQEDDLRRTWSPFIHTHHYRVKSNFYDSWIANHPRRTGEAYWNQFIEAKFIENNPLPKEADFPELWEWYSRLQEVEDAARRFD</sequence>
<dbReference type="InterPro" id="IPR029035">
    <property type="entry name" value="DHS-like_NAD/FAD-binding_dom"/>
</dbReference>
<reference evidence="1" key="1">
    <citation type="submission" date="2022-03" db="EMBL/GenBank/DDBJ databases">
        <title>Sea Food Isolates.</title>
        <authorList>
            <person name="Li c."/>
        </authorList>
    </citation>
    <scope>NUCLEOTIDE SEQUENCE</scope>
    <source>
        <strain evidence="1">19CA06SA08-2</strain>
    </source>
</reference>
<name>A0AAU6U733_UNCXX</name>
<dbReference type="EMBL" id="CP095353">
    <property type="protein sequence ID" value="XAG69698.1"/>
    <property type="molecule type" value="Genomic_DNA"/>
</dbReference>
<evidence type="ECO:0000313" key="1">
    <source>
        <dbReference type="EMBL" id="XAG69698.1"/>
    </source>
</evidence>
<dbReference type="AlphaFoldDB" id="A0AAU6U733"/>
<organism evidence="1">
    <name type="scientific">bacterium 19CA06SA08-2</name>
    <dbReference type="NCBI Taxonomy" id="2920658"/>
    <lineage>
        <taxon>Bacteria</taxon>
    </lineage>
</organism>
<gene>
    <name evidence="1" type="ORF">MRM75_01440</name>
</gene>